<dbReference type="GO" id="GO:0003700">
    <property type="term" value="F:DNA-binding transcription factor activity"/>
    <property type="evidence" value="ECO:0007669"/>
    <property type="project" value="InterPro"/>
</dbReference>
<gene>
    <name evidence="7" type="ORF">ETD85_24140</name>
</gene>
<dbReference type="GO" id="GO:0097367">
    <property type="term" value="F:carbohydrate derivative binding"/>
    <property type="evidence" value="ECO:0007669"/>
    <property type="project" value="InterPro"/>
</dbReference>
<feature type="region of interest" description="Disordered" evidence="4">
    <location>
        <begin position="1"/>
        <end position="25"/>
    </location>
</feature>
<keyword evidence="8" id="KW-1185">Reference proteome</keyword>
<dbReference type="OrthoDB" id="370421at2"/>
<dbReference type="PROSITE" id="PS51071">
    <property type="entry name" value="HTH_RPIR"/>
    <property type="match status" value="1"/>
</dbReference>
<evidence type="ECO:0000256" key="2">
    <source>
        <dbReference type="ARBA" id="ARBA00023125"/>
    </source>
</evidence>
<feature type="domain" description="HTH rpiR-type" evidence="5">
    <location>
        <begin position="51"/>
        <end position="127"/>
    </location>
</feature>
<dbReference type="EMBL" id="VCKX01000076">
    <property type="protein sequence ID" value="TMR31892.1"/>
    <property type="molecule type" value="Genomic_DNA"/>
</dbReference>
<dbReference type="Gene3D" id="1.10.10.10">
    <property type="entry name" value="Winged helix-like DNA-binding domain superfamily/Winged helix DNA-binding domain"/>
    <property type="match status" value="1"/>
</dbReference>
<dbReference type="InterPro" id="IPR036388">
    <property type="entry name" value="WH-like_DNA-bd_sf"/>
</dbReference>
<keyword evidence="1" id="KW-0805">Transcription regulation</keyword>
<accession>A0A5S4GGQ1</accession>
<feature type="domain" description="SIS" evidence="6">
    <location>
        <begin position="176"/>
        <end position="316"/>
    </location>
</feature>
<dbReference type="PANTHER" id="PTHR30514:SF1">
    <property type="entry name" value="HTH-TYPE TRANSCRIPTIONAL REGULATOR HEXR-RELATED"/>
    <property type="match status" value="1"/>
</dbReference>
<evidence type="ECO:0000256" key="3">
    <source>
        <dbReference type="ARBA" id="ARBA00023163"/>
    </source>
</evidence>
<dbReference type="InterPro" id="IPR035472">
    <property type="entry name" value="RpiR-like_SIS"/>
</dbReference>
<dbReference type="PANTHER" id="PTHR30514">
    <property type="entry name" value="GLUCOKINASE"/>
    <property type="match status" value="1"/>
</dbReference>
<dbReference type="InterPro" id="IPR047640">
    <property type="entry name" value="RpiR-like"/>
</dbReference>
<dbReference type="InterPro" id="IPR009057">
    <property type="entry name" value="Homeodomain-like_sf"/>
</dbReference>
<keyword evidence="3" id="KW-0804">Transcription</keyword>
<name>A0A5S4GGQ1_9ACTN</name>
<dbReference type="SUPFAM" id="SSF53697">
    <property type="entry name" value="SIS domain"/>
    <property type="match status" value="1"/>
</dbReference>
<dbReference type="GO" id="GO:1901135">
    <property type="term" value="P:carbohydrate derivative metabolic process"/>
    <property type="evidence" value="ECO:0007669"/>
    <property type="project" value="InterPro"/>
</dbReference>
<evidence type="ECO:0000256" key="1">
    <source>
        <dbReference type="ARBA" id="ARBA00023015"/>
    </source>
</evidence>
<dbReference type="SUPFAM" id="SSF46689">
    <property type="entry name" value="Homeodomain-like"/>
    <property type="match status" value="1"/>
</dbReference>
<sequence>MPAPHLRPRRREQRGAGRGAPGVDAQNHVHVKNYCPNALTAPLVEHNFHRVELLSRIRAEQHDMPEALRKVADAILGGPAEAARLTIVDLAERSGTSTATITRFCRALGFAGYAELRVAIATETGRVAQQTWQTDIGQEILPDDSLDRVLSVVSGNDIRLIQETGDQLDLAVVEKVAQAVARAGRVLLFGVSSSAAVASEMEYRLQRMRVPTWSRSDAHSALTDAALLGQGDVAIGISHSGRTREVIEVLAEAGSHGAITVAVTSQPKSPLAEVAELVLTTASRATSFRSEGFAAIHSQLLVLDVVYVSVAQRTYERTKQAFDVTVRAVAGHRLPEGDI</sequence>
<dbReference type="AlphaFoldDB" id="A0A5S4GGQ1"/>
<dbReference type="Gene3D" id="3.40.50.10490">
    <property type="entry name" value="Glucose-6-phosphate isomerase like protein, domain 1"/>
    <property type="match status" value="1"/>
</dbReference>
<organism evidence="7 8">
    <name type="scientific">Nonomuraea zeae</name>
    <dbReference type="NCBI Taxonomy" id="1642303"/>
    <lineage>
        <taxon>Bacteria</taxon>
        <taxon>Bacillati</taxon>
        <taxon>Actinomycetota</taxon>
        <taxon>Actinomycetes</taxon>
        <taxon>Streptosporangiales</taxon>
        <taxon>Streptosporangiaceae</taxon>
        <taxon>Nonomuraea</taxon>
    </lineage>
</organism>
<dbReference type="Pfam" id="PF01418">
    <property type="entry name" value="HTH_6"/>
    <property type="match status" value="1"/>
</dbReference>
<evidence type="ECO:0000313" key="7">
    <source>
        <dbReference type="EMBL" id="TMR31892.1"/>
    </source>
</evidence>
<proteinExistence type="predicted"/>
<evidence type="ECO:0000313" key="8">
    <source>
        <dbReference type="Proteomes" id="UP000306628"/>
    </source>
</evidence>
<comment type="caution">
    <text evidence="7">The sequence shown here is derived from an EMBL/GenBank/DDBJ whole genome shotgun (WGS) entry which is preliminary data.</text>
</comment>
<feature type="compositionally biased region" description="Basic residues" evidence="4">
    <location>
        <begin position="1"/>
        <end position="12"/>
    </location>
</feature>
<evidence type="ECO:0000259" key="5">
    <source>
        <dbReference type="PROSITE" id="PS51071"/>
    </source>
</evidence>
<dbReference type="Proteomes" id="UP000306628">
    <property type="component" value="Unassembled WGS sequence"/>
</dbReference>
<reference evidence="7 8" key="1">
    <citation type="submission" date="2019-05" db="EMBL/GenBank/DDBJ databases">
        <title>Draft genome sequence of Nonomuraea zeae DSM 100528.</title>
        <authorList>
            <person name="Saricaoglu S."/>
            <person name="Isik K."/>
        </authorList>
    </citation>
    <scope>NUCLEOTIDE SEQUENCE [LARGE SCALE GENOMIC DNA]</scope>
    <source>
        <strain evidence="7 8">DSM 100528</strain>
    </source>
</reference>
<dbReference type="GO" id="GO:0003677">
    <property type="term" value="F:DNA binding"/>
    <property type="evidence" value="ECO:0007669"/>
    <property type="project" value="UniProtKB-KW"/>
</dbReference>
<evidence type="ECO:0000259" key="6">
    <source>
        <dbReference type="PROSITE" id="PS51464"/>
    </source>
</evidence>
<evidence type="ECO:0000256" key="4">
    <source>
        <dbReference type="SAM" id="MobiDB-lite"/>
    </source>
</evidence>
<protein>
    <submittedName>
        <fullName evidence="7">MurR/RpiR family transcriptional regulator</fullName>
    </submittedName>
</protein>
<dbReference type="CDD" id="cd05013">
    <property type="entry name" value="SIS_RpiR"/>
    <property type="match status" value="1"/>
</dbReference>
<keyword evidence="2" id="KW-0238">DNA-binding</keyword>
<dbReference type="InterPro" id="IPR001347">
    <property type="entry name" value="SIS_dom"/>
</dbReference>
<dbReference type="PROSITE" id="PS51464">
    <property type="entry name" value="SIS"/>
    <property type="match status" value="1"/>
</dbReference>
<dbReference type="InterPro" id="IPR000281">
    <property type="entry name" value="HTH_RpiR"/>
</dbReference>
<dbReference type="InterPro" id="IPR046348">
    <property type="entry name" value="SIS_dom_sf"/>
</dbReference>
<dbReference type="Pfam" id="PF01380">
    <property type="entry name" value="SIS"/>
    <property type="match status" value="1"/>
</dbReference>